<dbReference type="InterPro" id="IPR000160">
    <property type="entry name" value="GGDEF_dom"/>
</dbReference>
<evidence type="ECO:0000313" key="5">
    <source>
        <dbReference type="EMBL" id="SAL33998.1"/>
    </source>
</evidence>
<dbReference type="CDD" id="cd01948">
    <property type="entry name" value="EAL"/>
    <property type="match status" value="1"/>
</dbReference>
<feature type="transmembrane region" description="Helical" evidence="1">
    <location>
        <begin position="76"/>
        <end position="95"/>
    </location>
</feature>
<dbReference type="SUPFAM" id="SSF141868">
    <property type="entry name" value="EAL domain-like"/>
    <property type="match status" value="1"/>
</dbReference>
<feature type="transmembrane region" description="Helical" evidence="1">
    <location>
        <begin position="107"/>
        <end position="125"/>
    </location>
</feature>
<evidence type="ECO:0000256" key="1">
    <source>
        <dbReference type="PROSITE-ProRule" id="PRU00244"/>
    </source>
</evidence>
<dbReference type="InterPro" id="IPR029787">
    <property type="entry name" value="Nucleotide_cyclase"/>
</dbReference>
<dbReference type="SMART" id="SM00267">
    <property type="entry name" value="GGDEF"/>
    <property type="match status" value="1"/>
</dbReference>
<evidence type="ECO:0000259" key="4">
    <source>
        <dbReference type="PROSITE" id="PS50924"/>
    </source>
</evidence>
<proteinExistence type="predicted"/>
<dbReference type="PANTHER" id="PTHR44757">
    <property type="entry name" value="DIGUANYLATE CYCLASE DGCP"/>
    <property type="match status" value="1"/>
</dbReference>
<dbReference type="Gene3D" id="3.30.70.270">
    <property type="match status" value="1"/>
</dbReference>
<keyword evidence="1" id="KW-1133">Transmembrane helix</keyword>
<protein>
    <submittedName>
        <fullName evidence="5">Diguanylate cyclase/phosphodiesterase</fullName>
    </submittedName>
</protein>
<gene>
    <name evidence="5" type="ORF">AWB69_03082</name>
</gene>
<dbReference type="InterPro" id="IPR001633">
    <property type="entry name" value="EAL_dom"/>
</dbReference>
<feature type="transmembrane region" description="Helical" evidence="1">
    <location>
        <begin position="137"/>
        <end position="163"/>
    </location>
</feature>
<dbReference type="Pfam" id="PF03707">
    <property type="entry name" value="MHYT"/>
    <property type="match status" value="2"/>
</dbReference>
<dbReference type="AlphaFoldDB" id="A0A158GPE5"/>
<evidence type="ECO:0000259" key="2">
    <source>
        <dbReference type="PROSITE" id="PS50883"/>
    </source>
</evidence>
<dbReference type="InterPro" id="IPR043128">
    <property type="entry name" value="Rev_trsase/Diguanyl_cyclase"/>
</dbReference>
<dbReference type="PROSITE" id="PS50887">
    <property type="entry name" value="GGDEF"/>
    <property type="match status" value="1"/>
</dbReference>
<sequence>MSGIYNPLLVFLSLIVAFLASYTALELSGWIFSLQQERQRVHWLLGGAIAMGIGIWSMHFIGMMAFALPILVGYDLSFTAASFLLAAVVSLLALSTVTRGKLSSVRIAFAGTVMGLGIAGMHYTGMAALQMSPPIRYTWWIVIASIAIAIAASIASLWLAFTLRTSARQSIIAKRLGAAIIMALAITGMHYAGMGAANFATGSICLSVNKLDTNWFALAVSASSLTVLIGTLAFLGLHTSSLSNSLRRANSQLDHLGTHDTLTDLPNRLWLTAHIERAMEACARRGSMIAVLLVNLDGFKTINDSLGHAVGDDFLKTCASRLGQNLRHDDMVARIGGDEFVIVVGGLLDPSVAGQITDNVLRELCREIVINGVRLRVSASIGIAVFPRDGDDVATLLHNADAAMYDAKQSGRNTFRYFEPAMSTTALSTLILQRDLQRAFEQGQLSLSFQPKFKIANLSLSGAEALIRWQHPEIGDIPPLEFIPAAERSGQIVQIGNWVIAETCRLIGRWDALGLPAVQIAINLSPVQFNVPDLVDHIDAIVRSAGVAPERVMFEITETVAMQNADKTTAIIQKFQSRGFDMAIDDFGTGYSSLAYLQRFRVRQIKVDRFFVNDLDVHERQGSALLSAIVTLARALNMEVVAEGVETITQLNKLASLNCDQAQGFLLSKPLPAAAFQQFLNGIDRMSHGKPETRAVVEPG</sequence>
<dbReference type="Pfam" id="PF00990">
    <property type="entry name" value="GGDEF"/>
    <property type="match status" value="1"/>
</dbReference>
<feature type="transmembrane region" description="Helical" evidence="1">
    <location>
        <begin position="6"/>
        <end position="32"/>
    </location>
</feature>
<dbReference type="Pfam" id="PF00563">
    <property type="entry name" value="EAL"/>
    <property type="match status" value="1"/>
</dbReference>
<organism evidence="5 6">
    <name type="scientific">Caballeronia udeis</name>
    <dbReference type="NCBI Taxonomy" id="1232866"/>
    <lineage>
        <taxon>Bacteria</taxon>
        <taxon>Pseudomonadati</taxon>
        <taxon>Pseudomonadota</taxon>
        <taxon>Betaproteobacteria</taxon>
        <taxon>Burkholderiales</taxon>
        <taxon>Burkholderiaceae</taxon>
        <taxon>Caballeronia</taxon>
    </lineage>
</organism>
<evidence type="ECO:0000259" key="3">
    <source>
        <dbReference type="PROSITE" id="PS50887"/>
    </source>
</evidence>
<feature type="transmembrane region" description="Helical" evidence="1">
    <location>
        <begin position="214"/>
        <end position="237"/>
    </location>
</feature>
<feature type="domain" description="EAL" evidence="2">
    <location>
        <begin position="429"/>
        <end position="684"/>
    </location>
</feature>
<dbReference type="NCBIfam" id="TIGR00254">
    <property type="entry name" value="GGDEF"/>
    <property type="match status" value="1"/>
</dbReference>
<dbReference type="EMBL" id="FCOK02000018">
    <property type="protein sequence ID" value="SAL33998.1"/>
    <property type="molecule type" value="Genomic_DNA"/>
</dbReference>
<reference evidence="5 6" key="1">
    <citation type="submission" date="2016-01" db="EMBL/GenBank/DDBJ databases">
        <authorList>
            <person name="Oliw E.H."/>
        </authorList>
    </citation>
    <scope>NUCLEOTIDE SEQUENCE [LARGE SCALE GENOMIC DNA]</scope>
    <source>
        <strain evidence="5">LMG 27134</strain>
    </source>
</reference>
<dbReference type="InterPro" id="IPR005330">
    <property type="entry name" value="MHYT_dom"/>
</dbReference>
<dbReference type="PANTHER" id="PTHR44757:SF2">
    <property type="entry name" value="BIOFILM ARCHITECTURE MAINTENANCE PROTEIN MBAA"/>
    <property type="match status" value="1"/>
</dbReference>
<dbReference type="OrthoDB" id="9813903at2"/>
<feature type="transmembrane region" description="Helical" evidence="1">
    <location>
        <begin position="175"/>
        <end position="194"/>
    </location>
</feature>
<keyword evidence="1" id="KW-0812">Transmembrane</keyword>
<dbReference type="PROSITE" id="PS50883">
    <property type="entry name" value="EAL"/>
    <property type="match status" value="1"/>
</dbReference>
<dbReference type="CDD" id="cd01949">
    <property type="entry name" value="GGDEF"/>
    <property type="match status" value="1"/>
</dbReference>
<dbReference type="GO" id="GO:0016020">
    <property type="term" value="C:membrane"/>
    <property type="evidence" value="ECO:0007669"/>
    <property type="project" value="UniProtKB-UniRule"/>
</dbReference>
<dbReference type="InterPro" id="IPR052155">
    <property type="entry name" value="Biofilm_reg_signaling"/>
</dbReference>
<feature type="transmembrane region" description="Helical" evidence="1">
    <location>
        <begin position="44"/>
        <end position="70"/>
    </location>
</feature>
<dbReference type="Gene3D" id="3.20.20.450">
    <property type="entry name" value="EAL domain"/>
    <property type="match status" value="1"/>
</dbReference>
<dbReference type="RefSeq" id="WP_062085959.1">
    <property type="nucleotide sequence ID" value="NZ_FCOK02000018.1"/>
</dbReference>
<dbReference type="SMART" id="SM00052">
    <property type="entry name" value="EAL"/>
    <property type="match status" value="1"/>
</dbReference>
<keyword evidence="1" id="KW-0472">Membrane</keyword>
<evidence type="ECO:0000313" key="6">
    <source>
        <dbReference type="Proteomes" id="UP000054683"/>
    </source>
</evidence>
<name>A0A158GPE5_9BURK</name>
<feature type="domain" description="MHYT" evidence="4">
    <location>
        <begin position="5"/>
        <end position="200"/>
    </location>
</feature>
<feature type="domain" description="GGDEF" evidence="3">
    <location>
        <begin position="287"/>
        <end position="420"/>
    </location>
</feature>
<dbReference type="PROSITE" id="PS50924">
    <property type="entry name" value="MHYT"/>
    <property type="match status" value="1"/>
</dbReference>
<dbReference type="InterPro" id="IPR035919">
    <property type="entry name" value="EAL_sf"/>
</dbReference>
<dbReference type="SUPFAM" id="SSF55073">
    <property type="entry name" value="Nucleotide cyclase"/>
    <property type="match status" value="1"/>
</dbReference>
<dbReference type="Proteomes" id="UP000054683">
    <property type="component" value="Unassembled WGS sequence"/>
</dbReference>
<accession>A0A158GPE5</accession>